<dbReference type="OrthoDB" id="3257768at2759"/>
<proteinExistence type="predicted"/>
<feature type="non-terminal residue" evidence="1">
    <location>
        <position position="1"/>
    </location>
</feature>
<evidence type="ECO:0008006" key="3">
    <source>
        <dbReference type="Google" id="ProtNLM"/>
    </source>
</evidence>
<dbReference type="AlphaFoldDB" id="A0A2H3CMF2"/>
<protein>
    <recommendedName>
        <fullName evidence="3">CxC2-like cysteine cluster KDZ transposase-associated domain-containing protein</fullName>
    </recommendedName>
</protein>
<gene>
    <name evidence="1" type="ORF">ARMGADRAFT_945557</name>
</gene>
<dbReference type="InParanoid" id="A0A2H3CMF2"/>
<accession>A0A2H3CMF2</accession>
<dbReference type="EMBL" id="KZ293710">
    <property type="protein sequence ID" value="PBK83050.1"/>
    <property type="molecule type" value="Genomic_DNA"/>
</dbReference>
<dbReference type="InterPro" id="IPR040521">
    <property type="entry name" value="KDZ"/>
</dbReference>
<sequence length="327" mass="37122">PSSLQINGSLRLTSIIPKFHEPAHHVEDHHGISCNLVKGLGNCDCEGLEHIWGSHNSLGNSTKTMGQSSQHDVLDDHFGFWNWLKYIAMGMTLAQKYKAMIKEQNVQVEGHHGLSVNLPADLVETWDKLCMQWENNRFPKSVENLFHVDGEFMSEKEVENELATEEKERQRSGGVVQHGTSANKFLILGLQLEESQHKIQAVATKYMNKALTDHQDTTLSDQRNVLCTKLEVWAPLHAIYMPSLLQCLEDIGESHSLSLEDGDRKPEEIKLWLPSSLHSEHCHHICIEGLPSIEDRLWTAQCTDALQGICHMPQLKLRMVQFKNKNT</sequence>
<dbReference type="Proteomes" id="UP000217790">
    <property type="component" value="Unassembled WGS sequence"/>
</dbReference>
<evidence type="ECO:0000313" key="2">
    <source>
        <dbReference type="Proteomes" id="UP000217790"/>
    </source>
</evidence>
<dbReference type="STRING" id="47427.A0A2H3CMF2"/>
<keyword evidence="2" id="KW-1185">Reference proteome</keyword>
<reference evidence="2" key="1">
    <citation type="journal article" date="2017" name="Nat. Ecol. Evol.">
        <title>Genome expansion and lineage-specific genetic innovations in the forest pathogenic fungi Armillaria.</title>
        <authorList>
            <person name="Sipos G."/>
            <person name="Prasanna A.N."/>
            <person name="Walter M.C."/>
            <person name="O'Connor E."/>
            <person name="Balint B."/>
            <person name="Krizsan K."/>
            <person name="Kiss B."/>
            <person name="Hess J."/>
            <person name="Varga T."/>
            <person name="Slot J."/>
            <person name="Riley R."/>
            <person name="Boka B."/>
            <person name="Rigling D."/>
            <person name="Barry K."/>
            <person name="Lee J."/>
            <person name="Mihaltcheva S."/>
            <person name="LaButti K."/>
            <person name="Lipzen A."/>
            <person name="Waldron R."/>
            <person name="Moloney N.M."/>
            <person name="Sperisen C."/>
            <person name="Kredics L."/>
            <person name="Vagvoelgyi C."/>
            <person name="Patrignani A."/>
            <person name="Fitzpatrick D."/>
            <person name="Nagy I."/>
            <person name="Doyle S."/>
            <person name="Anderson J.B."/>
            <person name="Grigoriev I.V."/>
            <person name="Gueldener U."/>
            <person name="Muensterkoetter M."/>
            <person name="Nagy L.G."/>
        </authorList>
    </citation>
    <scope>NUCLEOTIDE SEQUENCE [LARGE SCALE GENOMIC DNA]</scope>
    <source>
        <strain evidence="2">Ar21-2</strain>
    </source>
</reference>
<evidence type="ECO:0000313" key="1">
    <source>
        <dbReference type="EMBL" id="PBK83050.1"/>
    </source>
</evidence>
<dbReference type="Pfam" id="PF18758">
    <property type="entry name" value="KDZ"/>
    <property type="match status" value="1"/>
</dbReference>
<name>A0A2H3CMF2_ARMGA</name>
<organism evidence="1 2">
    <name type="scientific">Armillaria gallica</name>
    <name type="common">Bulbous honey fungus</name>
    <name type="synonym">Armillaria bulbosa</name>
    <dbReference type="NCBI Taxonomy" id="47427"/>
    <lineage>
        <taxon>Eukaryota</taxon>
        <taxon>Fungi</taxon>
        <taxon>Dikarya</taxon>
        <taxon>Basidiomycota</taxon>
        <taxon>Agaricomycotina</taxon>
        <taxon>Agaricomycetes</taxon>
        <taxon>Agaricomycetidae</taxon>
        <taxon>Agaricales</taxon>
        <taxon>Marasmiineae</taxon>
        <taxon>Physalacriaceae</taxon>
        <taxon>Armillaria</taxon>
    </lineage>
</organism>